<dbReference type="AlphaFoldDB" id="A0A7V8RDG3"/>
<organism evidence="1 2">
    <name type="scientific">Sphingomonas ursincola</name>
    <dbReference type="NCBI Taxonomy" id="56361"/>
    <lineage>
        <taxon>Bacteria</taxon>
        <taxon>Pseudomonadati</taxon>
        <taxon>Pseudomonadota</taxon>
        <taxon>Alphaproteobacteria</taxon>
        <taxon>Sphingomonadales</taxon>
        <taxon>Sphingomonadaceae</taxon>
        <taxon>Sphingomonas</taxon>
    </lineage>
</organism>
<dbReference type="EMBL" id="VDES01000002">
    <property type="protein sequence ID" value="MBA1374386.1"/>
    <property type="molecule type" value="Genomic_DNA"/>
</dbReference>
<dbReference type="GO" id="GO:0015627">
    <property type="term" value="C:type II protein secretion system complex"/>
    <property type="evidence" value="ECO:0007669"/>
    <property type="project" value="InterPro"/>
</dbReference>
<dbReference type="Gene3D" id="3.30.420.380">
    <property type="match status" value="1"/>
</dbReference>
<gene>
    <name evidence="1" type="ORF">FG486_08550</name>
</gene>
<evidence type="ECO:0008006" key="3">
    <source>
        <dbReference type="Google" id="ProtNLM"/>
    </source>
</evidence>
<dbReference type="NCBIfam" id="TIGR01709">
    <property type="entry name" value="typeII_sec_gspL"/>
    <property type="match status" value="1"/>
</dbReference>
<dbReference type="InterPro" id="IPR043129">
    <property type="entry name" value="ATPase_NBD"/>
</dbReference>
<keyword evidence="2" id="KW-1185">Reference proteome</keyword>
<sequence length="372" mass="38238">MADSGLIVSCPSGADAALHWWRVESGHIVARGQDFTPPSRAARDGDAPVMALVPAADTVIRTLDMGDMSAPQAEAAARYRAADLSIGGDVFVAVRALGRAVDEGGMRVLCATIARATLADHLAELALRGLDPDIILPVGLLLPAAEHRVAATFGDLAAERLGDLVLPPDEALGAVLLGTAAPVSLDSDAREAAMIGALADPPLNLRQGEFARRTPLFALAPGQGRTLAWLFGALLLVSLAIPLLEIGKNYLGADLAERRALASAERHVPGATDVGQAEAQLDAKLAARGTGNSVVSVPMSGLLSAMQPVPGVVIRQADYRPGGIVGAMIAAPRVEDLNAVLIALQNNGYKVTAANRSDATGQAVADITVLAP</sequence>
<dbReference type="SUPFAM" id="SSF53067">
    <property type="entry name" value="Actin-like ATPase domain"/>
    <property type="match status" value="1"/>
</dbReference>
<accession>A0A7V8RDG3</accession>
<evidence type="ECO:0000313" key="1">
    <source>
        <dbReference type="EMBL" id="MBA1374386.1"/>
    </source>
</evidence>
<evidence type="ECO:0000313" key="2">
    <source>
        <dbReference type="Proteomes" id="UP000589292"/>
    </source>
</evidence>
<dbReference type="GO" id="GO:0009276">
    <property type="term" value="C:Gram-negative-bacterium-type cell wall"/>
    <property type="evidence" value="ECO:0007669"/>
    <property type="project" value="InterPro"/>
</dbReference>
<dbReference type="Proteomes" id="UP000589292">
    <property type="component" value="Unassembled WGS sequence"/>
</dbReference>
<dbReference type="GO" id="GO:0015628">
    <property type="term" value="P:protein secretion by the type II secretion system"/>
    <property type="evidence" value="ECO:0007669"/>
    <property type="project" value="InterPro"/>
</dbReference>
<dbReference type="RefSeq" id="WP_181267224.1">
    <property type="nucleotide sequence ID" value="NZ_BAAAGB010000001.1"/>
</dbReference>
<reference evidence="1 2" key="1">
    <citation type="journal article" date="1994" name="Int. J. Syst. Bacteriol.">
        <title>Phylogenetic positions of novel aerobic, bacteriochlorophyll a-containing bacteria and description of Roseococcus thiosulfatophilus gen. nov., sp. nov., Erythromicrobium ramosum gen. nov., sp. nov., and Erythrobacter litoralis sp. nov.</title>
        <authorList>
            <person name="Yurkov V."/>
            <person name="Stackebrandt E."/>
            <person name="Holmes A."/>
            <person name="Fuerst J.A."/>
            <person name="Hugenholtz P."/>
            <person name="Golecki J."/>
            <person name="Gad'on N."/>
            <person name="Gorlenko V.M."/>
            <person name="Kompantseva E.I."/>
            <person name="Drews G."/>
        </authorList>
    </citation>
    <scope>NUCLEOTIDE SEQUENCE [LARGE SCALE GENOMIC DNA]</scope>
    <source>
        <strain evidence="1 2">KR-99</strain>
    </source>
</reference>
<proteinExistence type="predicted"/>
<dbReference type="InterPro" id="IPR007812">
    <property type="entry name" value="T2SS_protein-GspL"/>
</dbReference>
<name>A0A7V8RDG3_9SPHN</name>
<protein>
    <recommendedName>
        <fullName evidence="3">General secretion pathway protein GspL</fullName>
    </recommendedName>
</protein>
<comment type="caution">
    <text evidence="1">The sequence shown here is derived from an EMBL/GenBank/DDBJ whole genome shotgun (WGS) entry which is preliminary data.</text>
</comment>